<dbReference type="Pfam" id="PF00496">
    <property type="entry name" value="SBP_bac_5"/>
    <property type="match status" value="1"/>
</dbReference>
<protein>
    <submittedName>
        <fullName evidence="7">ABC transporter substrate-binding protein</fullName>
    </submittedName>
</protein>
<dbReference type="EMBL" id="JADKPN010000011">
    <property type="protein sequence ID" value="MBF4764901.1"/>
    <property type="molecule type" value="Genomic_DNA"/>
</dbReference>
<dbReference type="GO" id="GO:0015833">
    <property type="term" value="P:peptide transport"/>
    <property type="evidence" value="ECO:0007669"/>
    <property type="project" value="TreeGrafter"/>
</dbReference>
<feature type="domain" description="Solute-binding protein family 5" evidence="6">
    <location>
        <begin position="88"/>
        <end position="460"/>
    </location>
</feature>
<evidence type="ECO:0000256" key="1">
    <source>
        <dbReference type="ARBA" id="ARBA00004196"/>
    </source>
</evidence>
<evidence type="ECO:0000256" key="5">
    <source>
        <dbReference type="SAM" id="SignalP"/>
    </source>
</evidence>
<evidence type="ECO:0000256" key="4">
    <source>
        <dbReference type="ARBA" id="ARBA00022729"/>
    </source>
</evidence>
<accession>A0A930VHY9</accession>
<proteinExistence type="inferred from homology"/>
<evidence type="ECO:0000256" key="3">
    <source>
        <dbReference type="ARBA" id="ARBA00022448"/>
    </source>
</evidence>
<name>A0A930VHY9_9ACTN</name>
<evidence type="ECO:0000313" key="8">
    <source>
        <dbReference type="Proteomes" id="UP000640489"/>
    </source>
</evidence>
<comment type="subcellular location">
    <subcellularLocation>
        <location evidence="1">Cell envelope</location>
    </subcellularLocation>
</comment>
<dbReference type="Proteomes" id="UP000640489">
    <property type="component" value="Unassembled WGS sequence"/>
</dbReference>
<dbReference type="PROSITE" id="PS51257">
    <property type="entry name" value="PROKAR_LIPOPROTEIN"/>
    <property type="match status" value="1"/>
</dbReference>
<reference evidence="7" key="1">
    <citation type="submission" date="2020-11" db="EMBL/GenBank/DDBJ databases">
        <title>Nocardioides sp. nov., isolated from Soil of Cynanchum wilfordii Hemsley rhizosphere.</title>
        <authorList>
            <person name="Lee J.-S."/>
            <person name="Suh M.K."/>
            <person name="Kim J.-S."/>
        </authorList>
    </citation>
    <scope>NUCLEOTIDE SEQUENCE</scope>
    <source>
        <strain evidence="7">KCTC 19275</strain>
    </source>
</reference>
<gene>
    <name evidence="7" type="ORF">ISU07_17350</name>
</gene>
<dbReference type="GO" id="GO:0030313">
    <property type="term" value="C:cell envelope"/>
    <property type="evidence" value="ECO:0007669"/>
    <property type="project" value="UniProtKB-SubCell"/>
</dbReference>
<dbReference type="InterPro" id="IPR030678">
    <property type="entry name" value="Peptide/Ni-bd"/>
</dbReference>
<dbReference type="PANTHER" id="PTHR30290">
    <property type="entry name" value="PERIPLASMIC BINDING COMPONENT OF ABC TRANSPORTER"/>
    <property type="match status" value="1"/>
</dbReference>
<dbReference type="Gene3D" id="3.90.76.10">
    <property type="entry name" value="Dipeptide-binding Protein, Domain 1"/>
    <property type="match status" value="1"/>
</dbReference>
<dbReference type="RefSeq" id="WP_194708074.1">
    <property type="nucleotide sequence ID" value="NZ_JADKPN010000011.1"/>
</dbReference>
<comment type="similarity">
    <text evidence="2">Belongs to the bacterial solute-binding protein 5 family.</text>
</comment>
<feature type="signal peptide" evidence="5">
    <location>
        <begin position="1"/>
        <end position="23"/>
    </location>
</feature>
<dbReference type="GO" id="GO:1904680">
    <property type="term" value="F:peptide transmembrane transporter activity"/>
    <property type="evidence" value="ECO:0007669"/>
    <property type="project" value="TreeGrafter"/>
</dbReference>
<dbReference type="Gene3D" id="3.10.105.10">
    <property type="entry name" value="Dipeptide-binding Protein, Domain 3"/>
    <property type="match status" value="1"/>
</dbReference>
<dbReference type="SUPFAM" id="SSF53850">
    <property type="entry name" value="Periplasmic binding protein-like II"/>
    <property type="match status" value="1"/>
</dbReference>
<dbReference type="GO" id="GO:0043190">
    <property type="term" value="C:ATP-binding cassette (ABC) transporter complex"/>
    <property type="evidence" value="ECO:0007669"/>
    <property type="project" value="InterPro"/>
</dbReference>
<keyword evidence="4 5" id="KW-0732">Signal</keyword>
<comment type="caution">
    <text evidence="7">The sequence shown here is derived from an EMBL/GenBank/DDBJ whole genome shotgun (WGS) entry which is preliminary data.</text>
</comment>
<keyword evidence="8" id="KW-1185">Reference proteome</keyword>
<dbReference type="GO" id="GO:0042597">
    <property type="term" value="C:periplasmic space"/>
    <property type="evidence" value="ECO:0007669"/>
    <property type="project" value="UniProtKB-ARBA"/>
</dbReference>
<dbReference type="PANTHER" id="PTHR30290:SF10">
    <property type="entry name" value="PERIPLASMIC OLIGOPEPTIDE-BINDING PROTEIN-RELATED"/>
    <property type="match status" value="1"/>
</dbReference>
<dbReference type="InterPro" id="IPR039424">
    <property type="entry name" value="SBP_5"/>
</dbReference>
<sequence>MKRNKLWSLLAVSALVGTLAACGGDDSSTGSGDGGSDGGGATGNSWILGTTDAVTSVDPAGAYDFGSWNIEYNIFQQLMSVPANGSNPEPDLADCKYDDPQTITCKLTEGAKFSNGDDLTSSDVLYSFKRNIEIADPNGASVLLGSISNGDADKPGLADGAIETPDDTTVVFHLNQPDQTFMQVITSASNSIVDEETFPADDKLADDDIENMVGSGPYKLSQYKAGEQAVFEANDTYQGTKTPQAPQVFIQYFSDPAPLKTAVEGGQVDIAWRTLSPTDLNDIESNGKAEVIRGKGSEFRYWVWQFSTDVGKNKAIRQSVAQLIDRQAISDNAYDGTVTPAYSIVPPGFAGQKDSFQDKYGEPSVDKAKQILDAAGVKTPVKIKLGYPPEHYGPNTVDEATELADQLNSSGLFDATTDDAAWEEYQTITKQGAYDLFILGWYPDFLDPDNYLSPFVRDGGFFANNYSNPEVNKLLDKEIGETDEAARADEIGQLQDIVAEDVPLIPSWNGQNVAVANSSMQGVEDTLDPTYIFRFWMISKN</sequence>
<organism evidence="7 8">
    <name type="scientific">Nocardioides islandensis</name>
    <dbReference type="NCBI Taxonomy" id="433663"/>
    <lineage>
        <taxon>Bacteria</taxon>
        <taxon>Bacillati</taxon>
        <taxon>Actinomycetota</taxon>
        <taxon>Actinomycetes</taxon>
        <taxon>Propionibacteriales</taxon>
        <taxon>Nocardioidaceae</taxon>
        <taxon>Nocardioides</taxon>
    </lineage>
</organism>
<dbReference type="Gene3D" id="3.40.190.10">
    <property type="entry name" value="Periplasmic binding protein-like II"/>
    <property type="match status" value="1"/>
</dbReference>
<dbReference type="PIRSF" id="PIRSF002741">
    <property type="entry name" value="MppA"/>
    <property type="match status" value="1"/>
</dbReference>
<evidence type="ECO:0000313" key="7">
    <source>
        <dbReference type="EMBL" id="MBF4764901.1"/>
    </source>
</evidence>
<keyword evidence="3" id="KW-0813">Transport</keyword>
<dbReference type="InterPro" id="IPR000914">
    <property type="entry name" value="SBP_5_dom"/>
</dbReference>
<evidence type="ECO:0000256" key="2">
    <source>
        <dbReference type="ARBA" id="ARBA00005695"/>
    </source>
</evidence>
<dbReference type="AlphaFoldDB" id="A0A930VHY9"/>
<feature type="chain" id="PRO_5039239746" evidence="5">
    <location>
        <begin position="24"/>
        <end position="541"/>
    </location>
</feature>
<evidence type="ECO:0000259" key="6">
    <source>
        <dbReference type="Pfam" id="PF00496"/>
    </source>
</evidence>